<proteinExistence type="predicted"/>
<reference evidence="1" key="1">
    <citation type="submission" date="2022-12" db="EMBL/GenBank/DDBJ databases">
        <authorList>
            <person name="Petersen C."/>
        </authorList>
    </citation>
    <scope>NUCLEOTIDE SEQUENCE</scope>
    <source>
        <strain evidence="1">IBT 3081</strain>
    </source>
</reference>
<evidence type="ECO:0000313" key="1">
    <source>
        <dbReference type="EMBL" id="KAJ5373464.1"/>
    </source>
</evidence>
<dbReference type="Proteomes" id="UP001147752">
    <property type="component" value="Unassembled WGS sequence"/>
</dbReference>
<sequence length="65" mass="7589">MTKSIFEGQGEASKFLDTWYSASQRIIYGQRPGTGEQLPSKAQRTSKKYRVMDSKRAHWTYSLIW</sequence>
<organism evidence="1 2">
    <name type="scientific">Penicillium concentricum</name>
    <dbReference type="NCBI Taxonomy" id="293559"/>
    <lineage>
        <taxon>Eukaryota</taxon>
        <taxon>Fungi</taxon>
        <taxon>Dikarya</taxon>
        <taxon>Ascomycota</taxon>
        <taxon>Pezizomycotina</taxon>
        <taxon>Eurotiomycetes</taxon>
        <taxon>Eurotiomycetidae</taxon>
        <taxon>Eurotiales</taxon>
        <taxon>Aspergillaceae</taxon>
        <taxon>Penicillium</taxon>
    </lineage>
</organism>
<dbReference type="AlphaFoldDB" id="A0A9W9VAD7"/>
<gene>
    <name evidence="1" type="ORF">N7517_005470</name>
</gene>
<protein>
    <submittedName>
        <fullName evidence="1">Uncharacterized protein</fullName>
    </submittedName>
</protein>
<keyword evidence="2" id="KW-1185">Reference proteome</keyword>
<dbReference type="RefSeq" id="XP_056579450.1">
    <property type="nucleotide sequence ID" value="XM_056723200.1"/>
</dbReference>
<comment type="caution">
    <text evidence="1">The sequence shown here is derived from an EMBL/GenBank/DDBJ whole genome shotgun (WGS) entry which is preliminary data.</text>
</comment>
<evidence type="ECO:0000313" key="2">
    <source>
        <dbReference type="Proteomes" id="UP001147752"/>
    </source>
</evidence>
<reference evidence="1" key="2">
    <citation type="journal article" date="2023" name="IMA Fungus">
        <title>Comparative genomic study of the Penicillium genus elucidates a diverse pangenome and 15 lateral gene transfer events.</title>
        <authorList>
            <person name="Petersen C."/>
            <person name="Sorensen T."/>
            <person name="Nielsen M.R."/>
            <person name="Sondergaard T.E."/>
            <person name="Sorensen J.L."/>
            <person name="Fitzpatrick D.A."/>
            <person name="Frisvad J.C."/>
            <person name="Nielsen K.L."/>
        </authorList>
    </citation>
    <scope>NUCLEOTIDE SEQUENCE</scope>
    <source>
        <strain evidence="1">IBT 3081</strain>
    </source>
</reference>
<accession>A0A9W9VAD7</accession>
<dbReference type="EMBL" id="JAPZBT010000002">
    <property type="protein sequence ID" value="KAJ5373464.1"/>
    <property type="molecule type" value="Genomic_DNA"/>
</dbReference>
<dbReference type="GeneID" id="81462383"/>
<name>A0A9W9VAD7_9EURO</name>